<dbReference type="GO" id="GO:0016491">
    <property type="term" value="F:oxidoreductase activity"/>
    <property type="evidence" value="ECO:0007669"/>
    <property type="project" value="InterPro"/>
</dbReference>
<dbReference type="Proteomes" id="UP000467840">
    <property type="component" value="Chromosome 14"/>
</dbReference>
<evidence type="ECO:0000313" key="6">
    <source>
        <dbReference type="Proteomes" id="UP000467840"/>
    </source>
</evidence>
<dbReference type="InterPro" id="IPR006656">
    <property type="entry name" value="Mopterin_OxRdtase"/>
</dbReference>
<evidence type="ECO:0000256" key="2">
    <source>
        <dbReference type="ARBA" id="ARBA00034078"/>
    </source>
</evidence>
<feature type="domain" description="NADH-ubiquinone oxidoreductase ferredoxin-like" evidence="4">
    <location>
        <begin position="1"/>
        <end position="35"/>
    </location>
</feature>
<dbReference type="Pfam" id="PF00384">
    <property type="entry name" value="Molybdopterin"/>
    <property type="match status" value="2"/>
</dbReference>
<accession>A0A6A6MBQ5</accession>
<dbReference type="EMBL" id="JAAGAX010000006">
    <property type="protein sequence ID" value="KAF2309853.1"/>
    <property type="molecule type" value="Genomic_DNA"/>
</dbReference>
<comment type="caution">
    <text evidence="5">The sequence shown here is derived from an EMBL/GenBank/DDBJ whole genome shotgun (WGS) entry which is preliminary data.</text>
</comment>
<dbReference type="PANTHER" id="PTHR43105">
    <property type="entry name" value="RESPIRATORY NITRATE REDUCTASE"/>
    <property type="match status" value="1"/>
</dbReference>
<comment type="cofactor">
    <cofactor evidence="2">
        <name>[2Fe-2S] cluster</name>
        <dbReference type="ChEBI" id="CHEBI:190135"/>
    </cofactor>
</comment>
<evidence type="ECO:0000259" key="3">
    <source>
        <dbReference type="Pfam" id="PF00384"/>
    </source>
</evidence>
<protein>
    <submittedName>
        <fullName evidence="5">Uncharacterized protein</fullName>
    </submittedName>
</protein>
<sequence>MLGRGSGEEIGTYVEKLMTSELFGNVIDLCPVGALIPKPFAFNARNWELKGTRALMLLMQLDPTFGLIVKIGLFLDINEEWISHKTRFFYDGLKRQRPNDPMIHGAYGLFKAVSWCDALAVIPEVMHQMKPEEIVRVAGKLFDAKSMMALKPRVESTMVNARIRKTIHATNAKVGYIGPPTDFNYNCEHLGTGRQTLVEIVLGHHFFFSTILNAKNPIIGGGILERLDKDAIFTTVDTFVEKGNIVRLDWNGFNVLLLNVAQAAAFDLGLVLKSSNSIEFTKFVYLIGADDLSLDKLSNDAFVVY</sequence>
<evidence type="ECO:0000313" key="5">
    <source>
        <dbReference type="EMBL" id="KAF2309853.1"/>
    </source>
</evidence>
<dbReference type="InterPro" id="IPR050123">
    <property type="entry name" value="Prok_molybdopt-oxidoreductase"/>
</dbReference>
<dbReference type="AlphaFoldDB" id="A0A6A6MBQ5"/>
<dbReference type="SUPFAM" id="SSF53706">
    <property type="entry name" value="Formate dehydrogenase/DMSO reductase, domains 1-3"/>
    <property type="match status" value="1"/>
</dbReference>
<keyword evidence="6" id="KW-1185">Reference proteome</keyword>
<proteinExistence type="predicted"/>
<organism evidence="5 6">
    <name type="scientific">Hevea brasiliensis</name>
    <name type="common">Para rubber tree</name>
    <name type="synonym">Siphonia brasiliensis</name>
    <dbReference type="NCBI Taxonomy" id="3981"/>
    <lineage>
        <taxon>Eukaryota</taxon>
        <taxon>Viridiplantae</taxon>
        <taxon>Streptophyta</taxon>
        <taxon>Embryophyta</taxon>
        <taxon>Tracheophyta</taxon>
        <taxon>Spermatophyta</taxon>
        <taxon>Magnoliopsida</taxon>
        <taxon>eudicotyledons</taxon>
        <taxon>Gunneridae</taxon>
        <taxon>Pentapetalae</taxon>
        <taxon>rosids</taxon>
        <taxon>fabids</taxon>
        <taxon>Malpighiales</taxon>
        <taxon>Euphorbiaceae</taxon>
        <taxon>Crotonoideae</taxon>
        <taxon>Micrandreae</taxon>
        <taxon>Hevea</taxon>
    </lineage>
</organism>
<evidence type="ECO:0000256" key="1">
    <source>
        <dbReference type="ARBA" id="ARBA00001966"/>
    </source>
</evidence>
<dbReference type="PANTHER" id="PTHR43105:SF13">
    <property type="entry name" value="NADH-UBIQUINONE OXIDOREDUCTASE 75 KDA SUBUNIT, MITOCHONDRIAL"/>
    <property type="match status" value="1"/>
</dbReference>
<reference evidence="5 6" key="1">
    <citation type="journal article" date="2020" name="Mol. Plant">
        <title>The Chromosome-Based Rubber Tree Genome Provides New Insights into Spurge Genome Evolution and Rubber Biosynthesis.</title>
        <authorList>
            <person name="Liu J."/>
            <person name="Shi C."/>
            <person name="Shi C.C."/>
            <person name="Li W."/>
            <person name="Zhang Q.J."/>
            <person name="Zhang Y."/>
            <person name="Li K."/>
            <person name="Lu H.F."/>
            <person name="Shi C."/>
            <person name="Zhu S.T."/>
            <person name="Xiao Z.Y."/>
            <person name="Nan H."/>
            <person name="Yue Y."/>
            <person name="Zhu X.G."/>
            <person name="Wu Y."/>
            <person name="Hong X.N."/>
            <person name="Fan G.Y."/>
            <person name="Tong Y."/>
            <person name="Zhang D."/>
            <person name="Mao C.L."/>
            <person name="Liu Y.L."/>
            <person name="Hao S.J."/>
            <person name="Liu W.Q."/>
            <person name="Lv M.Q."/>
            <person name="Zhang H.B."/>
            <person name="Liu Y."/>
            <person name="Hu-Tang G.R."/>
            <person name="Wang J.P."/>
            <person name="Wang J.H."/>
            <person name="Sun Y.H."/>
            <person name="Ni S.B."/>
            <person name="Chen W.B."/>
            <person name="Zhang X.C."/>
            <person name="Jiao Y.N."/>
            <person name="Eichler E.E."/>
            <person name="Li G.H."/>
            <person name="Liu X."/>
            <person name="Gao L.Z."/>
        </authorList>
    </citation>
    <scope>NUCLEOTIDE SEQUENCE [LARGE SCALE GENOMIC DNA]</scope>
    <source>
        <strain evidence="6">cv. GT1</strain>
        <tissue evidence="5">Leaf</tissue>
    </source>
</reference>
<gene>
    <name evidence="5" type="ORF">GH714_005381</name>
</gene>
<comment type="cofactor">
    <cofactor evidence="1">
        <name>[4Fe-4S] cluster</name>
        <dbReference type="ChEBI" id="CHEBI:49883"/>
    </cofactor>
</comment>
<feature type="domain" description="Molybdopterin oxidoreductase" evidence="3">
    <location>
        <begin position="152"/>
        <end position="305"/>
    </location>
</feature>
<dbReference type="InterPro" id="IPR054351">
    <property type="entry name" value="NADH_UbQ_OxRdtase_ferredoxin"/>
</dbReference>
<dbReference type="Pfam" id="PF22117">
    <property type="entry name" value="Fer4_Nqo3"/>
    <property type="match status" value="1"/>
</dbReference>
<evidence type="ECO:0000259" key="4">
    <source>
        <dbReference type="Pfam" id="PF22117"/>
    </source>
</evidence>
<name>A0A6A6MBQ5_HEVBR</name>
<feature type="domain" description="Molybdopterin oxidoreductase" evidence="3">
    <location>
        <begin position="99"/>
        <end position="151"/>
    </location>
</feature>
<dbReference type="GO" id="GO:0016020">
    <property type="term" value="C:membrane"/>
    <property type="evidence" value="ECO:0007669"/>
    <property type="project" value="TreeGrafter"/>
</dbReference>